<protein>
    <submittedName>
        <fullName evidence="2">Uncharacterized protein</fullName>
    </submittedName>
</protein>
<dbReference type="AlphaFoldDB" id="A0A1B9GU65"/>
<dbReference type="EMBL" id="KV700124">
    <property type="protein sequence ID" value="OCF34583.1"/>
    <property type="molecule type" value="Genomic_DNA"/>
</dbReference>
<evidence type="ECO:0000313" key="2">
    <source>
        <dbReference type="EMBL" id="OCF34583.1"/>
    </source>
</evidence>
<keyword evidence="1" id="KW-0472">Membrane</keyword>
<keyword evidence="1" id="KW-0812">Transmembrane</keyword>
<reference evidence="2 3" key="1">
    <citation type="submission" date="2013-07" db="EMBL/GenBank/DDBJ databases">
        <title>The Genome Sequence of Cryptococcus heveanensis BCC8398.</title>
        <authorList>
            <consortium name="The Broad Institute Genome Sequencing Platform"/>
            <person name="Cuomo C."/>
            <person name="Litvintseva A."/>
            <person name="Chen Y."/>
            <person name="Heitman J."/>
            <person name="Sun S."/>
            <person name="Springer D."/>
            <person name="Dromer F."/>
            <person name="Young S.K."/>
            <person name="Zeng Q."/>
            <person name="Gargeya S."/>
            <person name="Fitzgerald M."/>
            <person name="Abouelleil A."/>
            <person name="Alvarado L."/>
            <person name="Berlin A.M."/>
            <person name="Chapman S.B."/>
            <person name="Dewar J."/>
            <person name="Goldberg J."/>
            <person name="Griggs A."/>
            <person name="Gujja S."/>
            <person name="Hansen M."/>
            <person name="Howarth C."/>
            <person name="Imamovic A."/>
            <person name="Larimer J."/>
            <person name="McCowan C."/>
            <person name="Murphy C."/>
            <person name="Pearson M."/>
            <person name="Priest M."/>
            <person name="Roberts A."/>
            <person name="Saif S."/>
            <person name="Shea T."/>
            <person name="Sykes S."/>
            <person name="Wortman J."/>
            <person name="Nusbaum C."/>
            <person name="Birren B."/>
        </authorList>
    </citation>
    <scope>NUCLEOTIDE SEQUENCE [LARGE SCALE GENOMIC DNA]</scope>
    <source>
        <strain evidence="2 3">BCC8398</strain>
    </source>
</reference>
<dbReference type="PANTHER" id="PTHR40465:SF1">
    <property type="entry name" value="DUF6534 DOMAIN-CONTAINING PROTEIN"/>
    <property type="match status" value="1"/>
</dbReference>
<accession>A0A1B9GU65</accession>
<dbReference type="Proteomes" id="UP000092666">
    <property type="component" value="Unassembled WGS sequence"/>
</dbReference>
<dbReference type="STRING" id="1296120.A0A1B9GU65"/>
<gene>
    <name evidence="2" type="ORF">I316_03624</name>
</gene>
<feature type="transmembrane region" description="Helical" evidence="1">
    <location>
        <begin position="198"/>
        <end position="222"/>
    </location>
</feature>
<proteinExistence type="predicted"/>
<feature type="transmembrane region" description="Helical" evidence="1">
    <location>
        <begin position="161"/>
        <end position="178"/>
    </location>
</feature>
<sequence length="395" mass="43288">MVSIGSVLSGGPIFLKLATGDQVPVDPAAQAEMLEAGLKALMEPHLGLFLGPVMIGLIADLVLFGVMIKQLTMWWEYAREDRWFIKSIVGAAGSESLRPSLLPVYKYVLCYILYQDPSPLFTLRVPEVARTSMGSSKKPYVVTLQVFYTDRAYKLSGKNKPLALLICSAILISVVGGIGSKVSTVNNGDPSAARNATIFIYLYTAGAMGADFIITSSIMISAETQLPPTLMAIVFLIVFAYKTTKAAAHPDQVIIDVTSNLTGFFIRDPVELTERDHTSNRRRMVMPKTYIVGFLAVLNARTALRAVFSSSNEPSQRKQNTYALTNRNGQSGVQVTTEIYTQADNVDENNNHQRSTVYRTGEVPYDEESMGRVEPSEAGSKVGLTWSDDVKVYQA</sequence>
<dbReference type="OrthoDB" id="3183258at2759"/>
<keyword evidence="1" id="KW-1133">Transmembrane helix</keyword>
<feature type="transmembrane region" description="Helical" evidence="1">
    <location>
        <begin position="44"/>
        <end position="68"/>
    </location>
</feature>
<organism evidence="2 3">
    <name type="scientific">Kwoniella heveanensis BCC8398</name>
    <dbReference type="NCBI Taxonomy" id="1296120"/>
    <lineage>
        <taxon>Eukaryota</taxon>
        <taxon>Fungi</taxon>
        <taxon>Dikarya</taxon>
        <taxon>Basidiomycota</taxon>
        <taxon>Agaricomycotina</taxon>
        <taxon>Tremellomycetes</taxon>
        <taxon>Tremellales</taxon>
        <taxon>Cryptococcaceae</taxon>
        <taxon>Kwoniella</taxon>
    </lineage>
</organism>
<evidence type="ECO:0000313" key="3">
    <source>
        <dbReference type="Proteomes" id="UP000092666"/>
    </source>
</evidence>
<keyword evidence="3" id="KW-1185">Reference proteome</keyword>
<evidence type="ECO:0000256" key="1">
    <source>
        <dbReference type="SAM" id="Phobius"/>
    </source>
</evidence>
<dbReference type="PANTHER" id="PTHR40465">
    <property type="entry name" value="CHROMOSOME 1, WHOLE GENOME SHOTGUN SEQUENCE"/>
    <property type="match status" value="1"/>
</dbReference>
<name>A0A1B9GU65_9TREE</name>
<reference evidence="3" key="2">
    <citation type="submission" date="2013-12" db="EMBL/GenBank/DDBJ databases">
        <title>Evolution of pathogenesis and genome organization in the Tremellales.</title>
        <authorList>
            <person name="Cuomo C."/>
            <person name="Litvintseva A."/>
            <person name="Heitman J."/>
            <person name="Chen Y."/>
            <person name="Sun S."/>
            <person name="Springer D."/>
            <person name="Dromer F."/>
            <person name="Young S."/>
            <person name="Zeng Q."/>
            <person name="Chapman S."/>
            <person name="Gujja S."/>
            <person name="Saif S."/>
            <person name="Birren B."/>
        </authorList>
    </citation>
    <scope>NUCLEOTIDE SEQUENCE [LARGE SCALE GENOMIC DNA]</scope>
    <source>
        <strain evidence="3">BCC8398</strain>
    </source>
</reference>